<evidence type="ECO:0000313" key="2">
    <source>
        <dbReference type="Proteomes" id="UP001202180"/>
    </source>
</evidence>
<proteinExistence type="predicted"/>
<evidence type="ECO:0008006" key="3">
    <source>
        <dbReference type="Google" id="ProtNLM"/>
    </source>
</evidence>
<dbReference type="EMBL" id="JALPRF010000001">
    <property type="protein sequence ID" value="MCK8490552.1"/>
    <property type="molecule type" value="Genomic_DNA"/>
</dbReference>
<dbReference type="RefSeq" id="WP_248475349.1">
    <property type="nucleotide sequence ID" value="NZ_JALPRF010000001.1"/>
</dbReference>
<organism evidence="1 2">
    <name type="scientific">Spirosoma liriopis</name>
    <dbReference type="NCBI Taxonomy" id="2937440"/>
    <lineage>
        <taxon>Bacteria</taxon>
        <taxon>Pseudomonadati</taxon>
        <taxon>Bacteroidota</taxon>
        <taxon>Cytophagia</taxon>
        <taxon>Cytophagales</taxon>
        <taxon>Cytophagaceae</taxon>
        <taxon>Spirosoma</taxon>
    </lineage>
</organism>
<accession>A0ABT0HFB5</accession>
<dbReference type="InterPro" id="IPR029044">
    <property type="entry name" value="Nucleotide-diphossugar_trans"/>
</dbReference>
<gene>
    <name evidence="1" type="ORF">M0L20_01740</name>
</gene>
<sequence>MDVAFTICTADYLTHALALRDSFILHNPGSRFFICIPDKLDGDRIKYLDSIGIDASQYIEVAQISLSSFPELCKRYSLIELCSALKPFFAHYILQKLTDCERLYYFDCDILIFNSLTHLRNKLKDFDILLTPHILSEHSAEDRLMETQILNAGIYNAGFFGLRKSENTAQMLLWWQNRVTTHGYINFTRGMYADQLWLNFVPLFFQRVCVETHPGCNVAYWNLHERLIQPNGQELRVNQDYDLLFFHFSGFQLNQANLLSRYGKPIFIEADSALALICEQYSQTREKYRYQIPKGSANPYIKAKPIWIEFVRGWLIVLLNKSMEVLGS</sequence>
<evidence type="ECO:0000313" key="1">
    <source>
        <dbReference type="EMBL" id="MCK8490552.1"/>
    </source>
</evidence>
<dbReference type="Proteomes" id="UP001202180">
    <property type="component" value="Unassembled WGS sequence"/>
</dbReference>
<keyword evidence="2" id="KW-1185">Reference proteome</keyword>
<name>A0ABT0HFB5_9BACT</name>
<comment type="caution">
    <text evidence="1">The sequence shown here is derived from an EMBL/GenBank/DDBJ whole genome shotgun (WGS) entry which is preliminary data.</text>
</comment>
<dbReference type="Gene3D" id="3.90.550.10">
    <property type="entry name" value="Spore Coat Polysaccharide Biosynthesis Protein SpsA, Chain A"/>
    <property type="match status" value="1"/>
</dbReference>
<reference evidence="1 2" key="1">
    <citation type="submission" date="2022-04" db="EMBL/GenBank/DDBJ databases">
        <title>Spirosoma sp. strain RP8 genome sequencing and assembly.</title>
        <authorList>
            <person name="Jung Y."/>
        </authorList>
    </citation>
    <scope>NUCLEOTIDE SEQUENCE [LARGE SCALE GENOMIC DNA]</scope>
    <source>
        <strain evidence="1 2">RP8</strain>
    </source>
</reference>
<protein>
    <recommendedName>
        <fullName evidence="3">Glycosyl transferase</fullName>
    </recommendedName>
</protein>
<dbReference type="SUPFAM" id="SSF53448">
    <property type="entry name" value="Nucleotide-diphospho-sugar transferases"/>
    <property type="match status" value="1"/>
</dbReference>